<dbReference type="EMBL" id="LN679218">
    <property type="protein sequence ID" value="CEL53176.1"/>
    <property type="molecule type" value="Genomic_DNA"/>
</dbReference>
<organism evidence="2 4">
    <name type="scientific">Thanatephorus cucumeris (strain AG1-IB / isolate 7/3/14)</name>
    <name type="common">Lettuce bottom rot fungus</name>
    <name type="synonym">Rhizoctonia solani</name>
    <dbReference type="NCBI Taxonomy" id="1108050"/>
    <lineage>
        <taxon>Eukaryota</taxon>
        <taxon>Fungi</taxon>
        <taxon>Dikarya</taxon>
        <taxon>Basidiomycota</taxon>
        <taxon>Agaricomycotina</taxon>
        <taxon>Agaricomycetes</taxon>
        <taxon>Cantharellales</taxon>
        <taxon>Ceratobasidiaceae</taxon>
        <taxon>Rhizoctonia</taxon>
        <taxon>Rhizoctonia solani AG-1</taxon>
    </lineage>
</organism>
<evidence type="ECO:0000256" key="1">
    <source>
        <dbReference type="SAM" id="MobiDB-lite"/>
    </source>
</evidence>
<evidence type="ECO:0000313" key="5">
    <source>
        <dbReference type="Proteomes" id="UP000059188"/>
    </source>
</evidence>
<gene>
    <name evidence="2" type="ORF">BN14_08416</name>
    <name evidence="3" type="ORF">RSOLAG1IB_11308</name>
</gene>
<sequence>MPETLQAPDPITYLFRGSPIQAENIRLDTESNTSIDARTVRVRTLHRFVLVKDGNYVYPRKDNPDSWWEGVVACGYVAALTGPFKYFVWAGAWDDDYEGKHLEAMYLGSLTGISKERVSHWRRKQEDILWLQSAHGFSYALLDPAEEYDRGDWAPVTASWTTLRGGKVRKDPGFKPILRSSLRPSWWDQNGDAQWSQFIQTGEDKPAPSSPTQPPGKEETNVLVARRPDISRSLAGRNPLKPPFEFEQHMAAEKKEERDDAEPEPEVVDWAGLSDDDEDNDLFGTIADSDEEAAPSDSREADATTSHPSQKRKAVSRPMDNRQAQKKRIEEPILVSSDSDEAPIVVSSDSDEEPLPASPTSSHRVSSSPPPFTDGTPSSPTESCRDMFRFSEPPSDALNG</sequence>
<dbReference type="EMBL" id="CAOJ01012911">
    <property type="protein sequence ID" value="CCO34319.1"/>
    <property type="molecule type" value="Genomic_DNA"/>
</dbReference>
<reference evidence="2" key="1">
    <citation type="submission" date="2012-10" db="EMBL/GenBank/DDBJ databases">
        <authorList>
            <person name="Jelonek L."/>
        </authorList>
    </citation>
    <scope>NUCLEOTIDE SEQUENCE</scope>
    <source>
        <strain evidence="2">Isolate 7/3/14</strain>
    </source>
</reference>
<proteinExistence type="predicted"/>
<evidence type="ECO:0000313" key="2">
    <source>
        <dbReference type="EMBL" id="CCO34319.1"/>
    </source>
</evidence>
<evidence type="ECO:0000313" key="4">
    <source>
        <dbReference type="Proteomes" id="UP000012065"/>
    </source>
</evidence>
<feature type="compositionally biased region" description="Basic and acidic residues" evidence="1">
    <location>
        <begin position="216"/>
        <end position="230"/>
    </location>
</feature>
<reference evidence="3 5" key="3">
    <citation type="submission" date="2014-11" db="EMBL/GenBank/DDBJ databases">
        <authorList>
            <person name="Wibberg Daniel"/>
        </authorList>
    </citation>
    <scope>NUCLEOTIDE SEQUENCE [LARGE SCALE GENOMIC DNA]</scope>
    <source>
        <strain evidence="3">Rhizoctonia solani AG1-IB 7/3/14</strain>
    </source>
</reference>
<dbReference type="Proteomes" id="UP000012065">
    <property type="component" value="Unassembled WGS sequence"/>
</dbReference>
<reference evidence="2 4" key="2">
    <citation type="journal article" date="2013" name="J. Biotechnol.">
        <title>Establishment and interpretation of the genome sequence of the phytopathogenic fungus Rhizoctonia solani AG1-IB isolate 7/3/14.</title>
        <authorList>
            <person name="Wibberg D.W."/>
            <person name="Jelonek L.J."/>
            <person name="Rupp O.R."/>
            <person name="Hennig M.H."/>
            <person name="Eikmeyer F.E."/>
            <person name="Goesmann A.G."/>
            <person name="Hartmann A.H."/>
            <person name="Borriss R.B."/>
            <person name="Grosch R.G."/>
            <person name="Puehler A.P."/>
            <person name="Schlueter A.S."/>
        </authorList>
    </citation>
    <scope>NUCLEOTIDE SEQUENCE [LARGE SCALE GENOMIC DNA]</scope>
    <source>
        <strain evidence="4">AG1-IB / isolate 7/3/14</strain>
        <strain evidence="2">Isolate 7/3/14</strain>
    </source>
</reference>
<evidence type="ECO:0000313" key="3">
    <source>
        <dbReference type="EMBL" id="CEL53176.1"/>
    </source>
</evidence>
<dbReference type="AlphaFoldDB" id="M5C4R7"/>
<dbReference type="HOGENOM" id="CLU_689247_0_0_1"/>
<keyword evidence="5" id="KW-1185">Reference proteome</keyword>
<dbReference type="OrthoDB" id="3265180at2759"/>
<dbReference type="Proteomes" id="UP000059188">
    <property type="component" value="Unassembled WGS sequence"/>
</dbReference>
<dbReference type="STRING" id="1108050.M5C4R7"/>
<name>M5C4R7_THACB</name>
<feature type="compositionally biased region" description="Basic and acidic residues" evidence="1">
    <location>
        <begin position="244"/>
        <end position="258"/>
    </location>
</feature>
<feature type="region of interest" description="Disordered" evidence="1">
    <location>
        <begin position="201"/>
        <end position="400"/>
    </location>
</feature>
<feature type="compositionally biased region" description="Low complexity" evidence="1">
    <location>
        <begin position="358"/>
        <end position="367"/>
    </location>
</feature>
<protein>
    <submittedName>
        <fullName evidence="2">Uncharacterized protein</fullName>
    </submittedName>
</protein>
<accession>M5C4R7</accession>